<dbReference type="Pfam" id="PF00403">
    <property type="entry name" value="HMA"/>
    <property type="match status" value="1"/>
</dbReference>
<dbReference type="PROSITE" id="PS50846">
    <property type="entry name" value="HMA_2"/>
    <property type="match status" value="1"/>
</dbReference>
<dbReference type="InterPro" id="IPR036163">
    <property type="entry name" value="HMA_dom_sf"/>
</dbReference>
<dbReference type="SUPFAM" id="SSF55008">
    <property type="entry name" value="HMA, heavy metal-associated domain"/>
    <property type="match status" value="1"/>
</dbReference>
<comment type="caution">
    <text evidence="2">The sequence shown here is derived from an EMBL/GenBank/DDBJ whole genome shotgun (WGS) entry which is preliminary data.</text>
</comment>
<dbReference type="Gene3D" id="3.30.70.100">
    <property type="match status" value="1"/>
</dbReference>
<evidence type="ECO:0000313" key="3">
    <source>
        <dbReference type="Proteomes" id="UP000034932"/>
    </source>
</evidence>
<organism evidence="2 3">
    <name type="scientific">Candidatus Woesebacteria bacterium GW2011_GWB1_39_10b</name>
    <dbReference type="NCBI Taxonomy" id="1618573"/>
    <lineage>
        <taxon>Bacteria</taxon>
        <taxon>Candidatus Woeseibacteriota</taxon>
    </lineage>
</organism>
<evidence type="ECO:0000313" key="2">
    <source>
        <dbReference type="EMBL" id="KKQ94492.1"/>
    </source>
</evidence>
<dbReference type="STRING" id="1618573.UT19_C0001G0024"/>
<feature type="domain" description="HMA" evidence="1">
    <location>
        <begin position="11"/>
        <end position="75"/>
    </location>
</feature>
<proteinExistence type="predicted"/>
<name>A0A0G0LTZ1_9BACT</name>
<dbReference type="EMBL" id="LBVW01000001">
    <property type="protein sequence ID" value="KKQ94492.1"/>
    <property type="molecule type" value="Genomic_DNA"/>
</dbReference>
<protein>
    <recommendedName>
        <fullName evidence="1">HMA domain-containing protein</fullName>
    </recommendedName>
</protein>
<reference evidence="2 3" key="1">
    <citation type="journal article" date="2015" name="Nature">
        <title>rRNA introns, odd ribosomes, and small enigmatic genomes across a large radiation of phyla.</title>
        <authorList>
            <person name="Brown C.T."/>
            <person name="Hug L.A."/>
            <person name="Thomas B.C."/>
            <person name="Sharon I."/>
            <person name="Castelle C.J."/>
            <person name="Singh A."/>
            <person name="Wilkins M.J."/>
            <person name="Williams K.H."/>
            <person name="Banfield J.F."/>
        </authorList>
    </citation>
    <scope>NUCLEOTIDE SEQUENCE [LARGE SCALE GENOMIC DNA]</scope>
</reference>
<accession>A0A0G0LTZ1</accession>
<gene>
    <name evidence="2" type="ORF">UT19_C0001G0024</name>
</gene>
<evidence type="ECO:0000259" key="1">
    <source>
        <dbReference type="PROSITE" id="PS50846"/>
    </source>
</evidence>
<dbReference type="Proteomes" id="UP000034932">
    <property type="component" value="Unassembled WGS sequence"/>
</dbReference>
<dbReference type="AlphaFoldDB" id="A0A0G0LTZ1"/>
<dbReference type="GO" id="GO:0046872">
    <property type="term" value="F:metal ion binding"/>
    <property type="evidence" value="ECO:0007669"/>
    <property type="project" value="InterPro"/>
</dbReference>
<sequence length="78" mass="9022">MTYRTYETYMTKKTYKINGMDCDACAKLIELDLEDAGISARCNYAKETLEVELNGDKEKEKKVKDVIEKSGYQLIQNQ</sequence>
<dbReference type="InterPro" id="IPR006121">
    <property type="entry name" value="HMA_dom"/>
</dbReference>